<accession>A0A0Q0MS64</accession>
<evidence type="ECO:0000259" key="2">
    <source>
        <dbReference type="Pfam" id="PF00534"/>
    </source>
</evidence>
<dbReference type="GO" id="GO:0016757">
    <property type="term" value="F:glycosyltransferase activity"/>
    <property type="evidence" value="ECO:0007669"/>
    <property type="project" value="InterPro"/>
</dbReference>
<feature type="domain" description="Glycosyl transferase family 1" evidence="2">
    <location>
        <begin position="182"/>
        <end position="345"/>
    </location>
</feature>
<dbReference type="EMBL" id="LCUF01000017">
    <property type="protein sequence ID" value="KQA23091.1"/>
    <property type="molecule type" value="Genomic_DNA"/>
</dbReference>
<keyword evidence="1" id="KW-0808">Transferase</keyword>
<dbReference type="Gene3D" id="3.40.50.2000">
    <property type="entry name" value="Glycogen Phosphorylase B"/>
    <property type="match status" value="2"/>
</dbReference>
<organism evidence="3 4">
    <name type="scientific">Vibrio metoecus</name>
    <dbReference type="NCBI Taxonomy" id="1481663"/>
    <lineage>
        <taxon>Bacteria</taxon>
        <taxon>Pseudomonadati</taxon>
        <taxon>Pseudomonadota</taxon>
        <taxon>Gammaproteobacteria</taxon>
        <taxon>Vibrionales</taxon>
        <taxon>Vibrionaceae</taxon>
        <taxon>Vibrio</taxon>
    </lineage>
</organism>
<dbReference type="PANTHER" id="PTHR46401:SF2">
    <property type="entry name" value="GLYCOSYLTRANSFERASE WBBK-RELATED"/>
    <property type="match status" value="1"/>
</dbReference>
<reference evidence="3 4" key="1">
    <citation type="journal article" date="2015" name="Genome Biol. Evol.">
        <title>The Dynamics of Genetic Interactions between Vibrio metoecus and Vibrio cholerae, Two Close Relatives Co-Occurring in the Environment.</title>
        <authorList>
            <person name="Orata F.D."/>
            <person name="Kirchberger P.C."/>
            <person name="Meheust R."/>
            <person name="Barlow E.J."/>
            <person name="Tarr C.L."/>
            <person name="Boucher Y."/>
        </authorList>
    </citation>
    <scope>NUCLEOTIDE SEQUENCE [LARGE SCALE GENOMIC DNA]</scope>
    <source>
        <strain evidence="3 4">08-2459</strain>
    </source>
</reference>
<protein>
    <recommendedName>
        <fullName evidence="2">Glycosyl transferase family 1 domain-containing protein</fullName>
    </recommendedName>
</protein>
<dbReference type="Pfam" id="PF00534">
    <property type="entry name" value="Glycos_transf_1"/>
    <property type="match status" value="1"/>
</dbReference>
<name>A0A0Q0MS64_VIBMT</name>
<dbReference type="AlphaFoldDB" id="A0A0Q0MS64"/>
<dbReference type="Proteomes" id="UP000053724">
    <property type="component" value="Unassembled WGS sequence"/>
</dbReference>
<comment type="caution">
    <text evidence="3">The sequence shown here is derived from an EMBL/GenBank/DDBJ whole genome shotgun (WGS) entry which is preliminary data.</text>
</comment>
<dbReference type="InterPro" id="IPR001296">
    <property type="entry name" value="Glyco_trans_1"/>
</dbReference>
<sequence length="379" mass="43677">MIKVIMVGPVPKPYTGQSITFKKLRDELSLEQDVKVFHVDTSPKSKGNHVTGKFSLMRLFETLKVIFLFIYFIVNNKIDSVYLTKGSTVLGFIRDLGLIVLKCVISPRTRFIVHLKGGNYDVFYHSSSFFLKTLIRFFLRKIDIIIVLGDSLVSMYNFMPQIRAKIVVIENALTFSPIYKYNHQKVSKEITFTFLSNLIFTKGYTYFAQAGQLLNSKRVVGFKLVFAGQFMFSPDDPDDIESQQARFLDIVNSNSNIEYLGSVNGDEKDRVLFNSDVLVLPSNYHVEGQPNCIIEAMAYSNAIISTNYRSIPDLIDDENSLFVIYSDVNDLATKMEFLIKSQKLSIMQRKSYELYNQKFTWETHYEKIKKVILGQHYNE</sequence>
<dbReference type="PANTHER" id="PTHR46401">
    <property type="entry name" value="GLYCOSYLTRANSFERASE WBBK-RELATED"/>
    <property type="match status" value="1"/>
</dbReference>
<gene>
    <name evidence="3" type="ORF">AAY55_13060</name>
</gene>
<evidence type="ECO:0000313" key="4">
    <source>
        <dbReference type="Proteomes" id="UP000053724"/>
    </source>
</evidence>
<dbReference type="CDD" id="cd03801">
    <property type="entry name" value="GT4_PimA-like"/>
    <property type="match status" value="1"/>
</dbReference>
<evidence type="ECO:0000313" key="3">
    <source>
        <dbReference type="EMBL" id="KQA23091.1"/>
    </source>
</evidence>
<proteinExistence type="predicted"/>
<dbReference type="SUPFAM" id="SSF53756">
    <property type="entry name" value="UDP-Glycosyltransferase/glycogen phosphorylase"/>
    <property type="match status" value="1"/>
</dbReference>
<evidence type="ECO:0000256" key="1">
    <source>
        <dbReference type="ARBA" id="ARBA00022679"/>
    </source>
</evidence>
<dbReference type="PATRIC" id="fig|1481663.8.peg.1731"/>